<evidence type="ECO:0000256" key="7">
    <source>
        <dbReference type="ARBA" id="ARBA00022490"/>
    </source>
</evidence>
<dbReference type="SUPFAM" id="SSF75217">
    <property type="entry name" value="alpha/beta knot"/>
    <property type="match status" value="1"/>
</dbReference>
<dbReference type="HAMAP" id="MF_00605">
    <property type="entry name" value="TrmD"/>
    <property type="match status" value="1"/>
</dbReference>
<dbReference type="GO" id="GO:0002939">
    <property type="term" value="P:tRNA N1-guanine methylation"/>
    <property type="evidence" value="ECO:0007669"/>
    <property type="project" value="TreeGrafter"/>
</dbReference>
<dbReference type="NCBIfam" id="NF000648">
    <property type="entry name" value="PRK00026.1"/>
    <property type="match status" value="1"/>
</dbReference>
<dbReference type="SUPFAM" id="SSF55729">
    <property type="entry name" value="Acyl-CoA N-acyltransferases (Nat)"/>
    <property type="match status" value="1"/>
</dbReference>
<evidence type="ECO:0000256" key="9">
    <source>
        <dbReference type="ARBA" id="ARBA00022679"/>
    </source>
</evidence>
<dbReference type="InterPro" id="IPR016181">
    <property type="entry name" value="Acyl_CoA_acyltransferase"/>
</dbReference>
<dbReference type="InterPro" id="IPR002649">
    <property type="entry name" value="tRNA_m1G_MeTrfase_TrmD"/>
</dbReference>
<dbReference type="Pfam" id="PF01746">
    <property type="entry name" value="tRNA_m1G_MT"/>
    <property type="match status" value="1"/>
</dbReference>
<protein>
    <recommendedName>
        <fullName evidence="6 15">tRNA (guanine-N(1)-)-methyltransferase</fullName>
        <ecNumber evidence="5 15">2.1.1.228</ecNumber>
    </recommendedName>
    <alternativeName>
        <fullName evidence="12 15">M1G-methyltransferase</fullName>
    </alternativeName>
    <alternativeName>
        <fullName evidence="13 15">tRNA [GM37] methyltransferase</fullName>
    </alternativeName>
</protein>
<evidence type="ECO:0000256" key="2">
    <source>
        <dbReference type="ARBA" id="ARBA00004496"/>
    </source>
</evidence>
<keyword evidence="8 15" id="KW-0489">Methyltransferase</keyword>
<dbReference type="AlphaFoldDB" id="A0A542E3L0"/>
<feature type="binding site" evidence="15">
    <location>
        <position position="119"/>
    </location>
    <ligand>
        <name>S-adenosyl-L-methionine</name>
        <dbReference type="ChEBI" id="CHEBI:59789"/>
    </ligand>
</feature>
<dbReference type="GO" id="GO:0052906">
    <property type="term" value="F:tRNA (guanine(37)-N1)-methyltransferase activity"/>
    <property type="evidence" value="ECO:0007669"/>
    <property type="project" value="UniProtKB-UniRule"/>
</dbReference>
<evidence type="ECO:0000256" key="4">
    <source>
        <dbReference type="ARBA" id="ARBA00011738"/>
    </source>
</evidence>
<dbReference type="Gene3D" id="1.10.1270.20">
    <property type="entry name" value="tRNA(m1g37)methyltransferase, domain 2"/>
    <property type="match status" value="1"/>
</dbReference>
<dbReference type="InterPro" id="IPR029028">
    <property type="entry name" value="Alpha/beta_knot_MTases"/>
</dbReference>
<dbReference type="PANTHER" id="PTHR46417:SF1">
    <property type="entry name" value="TRNA (GUANINE-N(1)-)-METHYLTRANSFERASE"/>
    <property type="match status" value="1"/>
</dbReference>
<evidence type="ECO:0000256" key="8">
    <source>
        <dbReference type="ARBA" id="ARBA00022603"/>
    </source>
</evidence>
<dbReference type="CDD" id="cd18080">
    <property type="entry name" value="TrmD-like"/>
    <property type="match status" value="1"/>
</dbReference>
<keyword evidence="11 15" id="KW-0819">tRNA processing</keyword>
<organism evidence="17 18">
    <name type="scientific">Lapillicoccus jejuensis</name>
    <dbReference type="NCBI Taxonomy" id="402171"/>
    <lineage>
        <taxon>Bacteria</taxon>
        <taxon>Bacillati</taxon>
        <taxon>Actinomycetota</taxon>
        <taxon>Actinomycetes</taxon>
        <taxon>Micrococcales</taxon>
        <taxon>Intrasporangiaceae</taxon>
        <taxon>Lapillicoccus</taxon>
    </lineage>
</organism>
<dbReference type="PANTHER" id="PTHR46417">
    <property type="entry name" value="TRNA (GUANINE-N(1)-)-METHYLTRANSFERASE"/>
    <property type="match status" value="1"/>
</dbReference>
<comment type="subunit">
    <text evidence="4 15">Homodimer.</text>
</comment>
<keyword evidence="18" id="KW-1185">Reference proteome</keyword>
<dbReference type="Pfam" id="PF00583">
    <property type="entry name" value="Acetyltransf_1"/>
    <property type="match status" value="1"/>
</dbReference>
<reference evidence="17 18" key="1">
    <citation type="submission" date="2019-06" db="EMBL/GenBank/DDBJ databases">
        <title>Sequencing the genomes of 1000 actinobacteria strains.</title>
        <authorList>
            <person name="Klenk H.-P."/>
        </authorList>
    </citation>
    <scope>NUCLEOTIDE SEQUENCE [LARGE SCALE GENOMIC DNA]</scope>
    <source>
        <strain evidence="17 18">DSM 18607</strain>
    </source>
</reference>
<keyword evidence="7 15" id="KW-0963">Cytoplasm</keyword>
<comment type="function">
    <text evidence="1 15">Specifically methylates guanosine-37 in various tRNAs.</text>
</comment>
<feature type="domain" description="N-acetyltransferase" evidence="16">
    <location>
        <begin position="255"/>
        <end position="411"/>
    </location>
</feature>
<dbReference type="EMBL" id="VFMN01000001">
    <property type="protein sequence ID" value="TQJ09834.1"/>
    <property type="molecule type" value="Genomic_DNA"/>
</dbReference>
<keyword evidence="10 15" id="KW-0949">S-adenosyl-L-methionine</keyword>
<evidence type="ECO:0000256" key="14">
    <source>
        <dbReference type="ARBA" id="ARBA00047783"/>
    </source>
</evidence>
<dbReference type="Gene3D" id="3.40.1280.10">
    <property type="match status" value="1"/>
</dbReference>
<feature type="binding site" evidence="15">
    <location>
        <begin position="143"/>
        <end position="148"/>
    </location>
    <ligand>
        <name>S-adenosyl-L-methionine</name>
        <dbReference type="ChEBI" id="CHEBI:59789"/>
    </ligand>
</feature>
<evidence type="ECO:0000256" key="13">
    <source>
        <dbReference type="ARBA" id="ARBA00033392"/>
    </source>
</evidence>
<comment type="catalytic activity">
    <reaction evidence="14 15">
        <text>guanosine(37) in tRNA + S-adenosyl-L-methionine = N(1)-methylguanosine(37) in tRNA + S-adenosyl-L-homocysteine + H(+)</text>
        <dbReference type="Rhea" id="RHEA:36899"/>
        <dbReference type="Rhea" id="RHEA-COMP:10145"/>
        <dbReference type="Rhea" id="RHEA-COMP:10147"/>
        <dbReference type="ChEBI" id="CHEBI:15378"/>
        <dbReference type="ChEBI" id="CHEBI:57856"/>
        <dbReference type="ChEBI" id="CHEBI:59789"/>
        <dbReference type="ChEBI" id="CHEBI:73542"/>
        <dbReference type="ChEBI" id="CHEBI:74269"/>
        <dbReference type="EC" id="2.1.1.228"/>
    </reaction>
</comment>
<evidence type="ECO:0000256" key="12">
    <source>
        <dbReference type="ARBA" id="ARBA00029736"/>
    </source>
</evidence>
<dbReference type="Proteomes" id="UP000317893">
    <property type="component" value="Unassembled WGS sequence"/>
</dbReference>
<evidence type="ECO:0000256" key="15">
    <source>
        <dbReference type="HAMAP-Rule" id="MF_00605"/>
    </source>
</evidence>
<comment type="subcellular location">
    <subcellularLocation>
        <location evidence="2 15">Cytoplasm</location>
    </subcellularLocation>
</comment>
<dbReference type="InterPro" id="IPR029026">
    <property type="entry name" value="tRNA_m1G_MTases_N"/>
</dbReference>
<dbReference type="NCBIfam" id="TIGR00088">
    <property type="entry name" value="trmD"/>
    <property type="match status" value="1"/>
</dbReference>
<sequence length="411" mass="44421">MSAALRVDVLTIFPEYLAPLGLSLIGRAREQGLLDVRVHDLREHAHDRHRTVDDTPYGGGAGMVMKPEPWGEALDALLASAGTPGSVPHLLVPTPSGRPFTQALARELATEPWLAVACGRYEGIDERVLEEAASRMPVTLVSLGDYVLNGGEVAALAMTEAVARLVPGVVGNAESLVEESHEDGLLEYPVYTKPPVWREREVPAVLRSGDHGAVARWRHQQRLERTAVRRPDLLHASAALPVLTGADGLEEVAGLEVSVGTAADAGELLVLQRACWLPEGRLAGDFDIPPMRESLEDVVAGLTGADGARWTTWVLRAGGRLIGSVRGRLADDDPTTWETGRLMAAADLQGRGLGRALLDLSERAAPASVRRFWINTGVRSESNLRRYKRAGYRQVPGPGRYPGTVDLTKRR</sequence>
<dbReference type="RefSeq" id="WP_246061244.1">
    <property type="nucleotide sequence ID" value="NZ_BAAAPR010000007.1"/>
</dbReference>
<evidence type="ECO:0000259" key="16">
    <source>
        <dbReference type="PROSITE" id="PS51186"/>
    </source>
</evidence>
<dbReference type="CDD" id="cd04301">
    <property type="entry name" value="NAT_SF"/>
    <property type="match status" value="1"/>
</dbReference>
<name>A0A542E3L0_9MICO</name>
<dbReference type="PROSITE" id="PS51186">
    <property type="entry name" value="GNAT"/>
    <property type="match status" value="1"/>
</dbReference>
<dbReference type="InterPro" id="IPR023148">
    <property type="entry name" value="tRNA_m1G_MeTrfase_C_sf"/>
</dbReference>
<keyword evidence="9 15" id="KW-0808">Transferase</keyword>
<evidence type="ECO:0000256" key="10">
    <source>
        <dbReference type="ARBA" id="ARBA00022691"/>
    </source>
</evidence>
<comment type="similarity">
    <text evidence="3 15">Belongs to the RNA methyltransferase TrmD family.</text>
</comment>
<evidence type="ECO:0000256" key="5">
    <source>
        <dbReference type="ARBA" id="ARBA00012807"/>
    </source>
</evidence>
<comment type="caution">
    <text evidence="17">The sequence shown here is derived from an EMBL/GenBank/DDBJ whole genome shotgun (WGS) entry which is preliminary data.</text>
</comment>
<dbReference type="InterPro" id="IPR000182">
    <property type="entry name" value="GNAT_dom"/>
</dbReference>
<gene>
    <name evidence="15" type="primary">trmD</name>
    <name evidence="17" type="ORF">FB458_2950</name>
</gene>
<dbReference type="GO" id="GO:0005829">
    <property type="term" value="C:cytosol"/>
    <property type="evidence" value="ECO:0007669"/>
    <property type="project" value="TreeGrafter"/>
</dbReference>
<dbReference type="EC" id="2.1.1.228" evidence="5 15"/>
<evidence type="ECO:0000256" key="11">
    <source>
        <dbReference type="ARBA" id="ARBA00022694"/>
    </source>
</evidence>
<evidence type="ECO:0000256" key="3">
    <source>
        <dbReference type="ARBA" id="ARBA00007630"/>
    </source>
</evidence>
<dbReference type="FunFam" id="3.40.1280.10:FF:000001">
    <property type="entry name" value="tRNA (guanine-N(1)-)-methyltransferase"/>
    <property type="match status" value="1"/>
</dbReference>
<proteinExistence type="inferred from homology"/>
<evidence type="ECO:0000256" key="1">
    <source>
        <dbReference type="ARBA" id="ARBA00002634"/>
    </source>
</evidence>
<evidence type="ECO:0000256" key="6">
    <source>
        <dbReference type="ARBA" id="ARBA00014679"/>
    </source>
</evidence>
<dbReference type="InterPro" id="IPR016009">
    <property type="entry name" value="tRNA_MeTrfase_TRMD/TRM10"/>
</dbReference>
<accession>A0A542E3L0</accession>
<evidence type="ECO:0000313" key="18">
    <source>
        <dbReference type="Proteomes" id="UP000317893"/>
    </source>
</evidence>
<dbReference type="Gene3D" id="3.40.630.30">
    <property type="match status" value="1"/>
</dbReference>
<evidence type="ECO:0000313" key="17">
    <source>
        <dbReference type="EMBL" id="TQJ09834.1"/>
    </source>
</evidence>
<dbReference type="GO" id="GO:0016747">
    <property type="term" value="F:acyltransferase activity, transferring groups other than amino-acyl groups"/>
    <property type="evidence" value="ECO:0007669"/>
    <property type="project" value="InterPro"/>
</dbReference>